<comment type="subcellular location">
    <subcellularLocation>
        <location evidence="1">Peroxisome membrane</location>
        <topology evidence="1">Multi-pass membrane protein</topology>
    </subcellularLocation>
</comment>
<keyword evidence="7" id="KW-0479">Metal-binding</keyword>
<dbReference type="OrthoDB" id="1701437at2759"/>
<gene>
    <name evidence="22" type="ORF">LY90DRAFT_378240</name>
</gene>
<keyword evidence="11" id="KW-0653">Protein transport</keyword>
<feature type="transmembrane region" description="Helical" evidence="20">
    <location>
        <begin position="208"/>
        <end position="229"/>
    </location>
</feature>
<keyword evidence="9" id="KW-0833">Ubl conjugation pathway</keyword>
<dbReference type="GO" id="GO:0016567">
    <property type="term" value="P:protein ubiquitination"/>
    <property type="evidence" value="ECO:0007669"/>
    <property type="project" value="UniProtKB-ARBA"/>
</dbReference>
<dbReference type="SMART" id="SM00184">
    <property type="entry name" value="RING"/>
    <property type="match status" value="1"/>
</dbReference>
<keyword evidence="12 20" id="KW-1133">Transmembrane helix</keyword>
<dbReference type="Gene3D" id="3.30.40.10">
    <property type="entry name" value="Zinc/RING finger domain, C3HC4 (zinc finger)"/>
    <property type="match status" value="1"/>
</dbReference>
<dbReference type="CDD" id="cd16526">
    <property type="entry name" value="RING-HC_PEX2"/>
    <property type="match status" value="1"/>
</dbReference>
<keyword evidence="4" id="KW-0813">Transport</keyword>
<evidence type="ECO:0000259" key="21">
    <source>
        <dbReference type="PROSITE" id="PS50089"/>
    </source>
</evidence>
<dbReference type="InterPro" id="IPR006845">
    <property type="entry name" value="Pex_N"/>
</dbReference>
<keyword evidence="23" id="KW-1185">Reference proteome</keyword>
<evidence type="ECO:0000313" key="23">
    <source>
        <dbReference type="Proteomes" id="UP000193920"/>
    </source>
</evidence>
<dbReference type="GO" id="GO:0016562">
    <property type="term" value="P:protein import into peroxisome matrix, receptor recycling"/>
    <property type="evidence" value="ECO:0007669"/>
    <property type="project" value="UniProtKB-ARBA"/>
</dbReference>
<dbReference type="Proteomes" id="UP000193920">
    <property type="component" value="Unassembled WGS sequence"/>
</dbReference>
<keyword evidence="10" id="KW-0862">Zinc</keyword>
<evidence type="ECO:0000256" key="16">
    <source>
        <dbReference type="ARBA" id="ARBA00034438"/>
    </source>
</evidence>
<evidence type="ECO:0000256" key="19">
    <source>
        <dbReference type="SAM" id="MobiDB-lite"/>
    </source>
</evidence>
<reference evidence="22 23" key="1">
    <citation type="submission" date="2016-08" db="EMBL/GenBank/DDBJ databases">
        <title>A Parts List for Fungal Cellulosomes Revealed by Comparative Genomics.</title>
        <authorList>
            <consortium name="DOE Joint Genome Institute"/>
            <person name="Haitjema C.H."/>
            <person name="Gilmore S.P."/>
            <person name="Henske J.K."/>
            <person name="Solomon K.V."/>
            <person name="De Groot R."/>
            <person name="Kuo A."/>
            <person name="Mondo S.J."/>
            <person name="Salamov A.A."/>
            <person name="Labutti K."/>
            <person name="Zhao Z."/>
            <person name="Chiniquy J."/>
            <person name="Barry K."/>
            <person name="Brewer H.M."/>
            <person name="Purvine S.O."/>
            <person name="Wright A.T."/>
            <person name="Boxma B."/>
            <person name="Van Alen T."/>
            <person name="Hackstein J.H."/>
            <person name="Baker S.E."/>
            <person name="Grigoriev I.V."/>
            <person name="O'Malley M.A."/>
        </authorList>
    </citation>
    <scope>NUCLEOTIDE SEQUENCE [LARGE SCALE GENOMIC DNA]</scope>
    <source>
        <strain evidence="22 23">G1</strain>
    </source>
</reference>
<evidence type="ECO:0000256" key="4">
    <source>
        <dbReference type="ARBA" id="ARBA00022448"/>
    </source>
</evidence>
<comment type="catalytic activity">
    <reaction evidence="16">
        <text>[E2 ubiquitin-conjugating enzyme]-S-ubiquitinyl-L-cysteine + [acceptor protein]-L-cysteine = [E2 ubiquitin-conjugating enzyme]-L-cysteine + [acceptor protein]-S-ubiquitinyl-L-cysteine.</text>
        <dbReference type="EC" id="2.3.2.36"/>
    </reaction>
</comment>
<organism evidence="22 23">
    <name type="scientific">Neocallimastix californiae</name>
    <dbReference type="NCBI Taxonomy" id="1754190"/>
    <lineage>
        <taxon>Eukaryota</taxon>
        <taxon>Fungi</taxon>
        <taxon>Fungi incertae sedis</taxon>
        <taxon>Chytridiomycota</taxon>
        <taxon>Chytridiomycota incertae sedis</taxon>
        <taxon>Neocallimastigomycetes</taxon>
        <taxon>Neocallimastigales</taxon>
        <taxon>Neocallimastigaceae</taxon>
        <taxon>Neocallimastix</taxon>
    </lineage>
</organism>
<comment type="caution">
    <text evidence="22">The sequence shown here is derived from an EMBL/GenBank/DDBJ whole genome shotgun (WGS) entry which is preliminary data.</text>
</comment>
<evidence type="ECO:0000256" key="12">
    <source>
        <dbReference type="ARBA" id="ARBA00022989"/>
    </source>
</evidence>
<dbReference type="InterPro" id="IPR013083">
    <property type="entry name" value="Znf_RING/FYVE/PHD"/>
</dbReference>
<evidence type="ECO:0000256" key="7">
    <source>
        <dbReference type="ARBA" id="ARBA00022723"/>
    </source>
</evidence>
<feature type="domain" description="RING-type" evidence="21">
    <location>
        <begin position="258"/>
        <end position="313"/>
    </location>
</feature>
<evidence type="ECO:0000256" key="1">
    <source>
        <dbReference type="ARBA" id="ARBA00004585"/>
    </source>
</evidence>
<evidence type="ECO:0000313" key="22">
    <source>
        <dbReference type="EMBL" id="ORY74441.1"/>
    </source>
</evidence>
<evidence type="ECO:0000256" key="11">
    <source>
        <dbReference type="ARBA" id="ARBA00022927"/>
    </source>
</evidence>
<evidence type="ECO:0000256" key="14">
    <source>
        <dbReference type="ARBA" id="ARBA00023140"/>
    </source>
</evidence>
<proteinExistence type="inferred from homology"/>
<evidence type="ECO:0000256" key="15">
    <source>
        <dbReference type="ARBA" id="ARBA00032511"/>
    </source>
</evidence>
<evidence type="ECO:0000256" key="6">
    <source>
        <dbReference type="ARBA" id="ARBA00022692"/>
    </source>
</evidence>
<dbReference type="SUPFAM" id="SSF57850">
    <property type="entry name" value="RING/U-box"/>
    <property type="match status" value="1"/>
</dbReference>
<evidence type="ECO:0000256" key="17">
    <source>
        <dbReference type="ARBA" id="ARBA00034523"/>
    </source>
</evidence>
<sequence>MSNYKRTLNSARQAIPYLKIMRSCQLDSIIIDKEIFSILKELFLKIFEVYKPSFRDKYQFEIKFFINLLIYRFSVLESKPTYGCKLQNLKYRNEMAHSSKYSMFNGTTDLSKEQKLMYFALKVLTPYLYEKFNEYMTSHGWSEYSNRNPKKKLWKLFQSLEKIYKLSSLLNFYIFLYNGKYTSIVDRLLKIRLVYDNENSNRIISNDYLSFQLVWFVLTNFLLFILPFLNIKGIKNYLKGLLNMKRINKYKDLPLDQCAICKENNEDMNASCPIHIPYITNCGHIYCYYCIKSEMINSSGNKKKSMYMCPRCSVIVKDIEPYYHYDDDDDKNESSSYTSEIDDSEKGDKEGKESEEEDNFSFNDDNINILNRKKFI</sequence>
<keyword evidence="5" id="KW-0808">Transferase</keyword>
<dbReference type="EMBL" id="MCOG01000029">
    <property type="protein sequence ID" value="ORY74441.1"/>
    <property type="molecule type" value="Genomic_DNA"/>
</dbReference>
<evidence type="ECO:0000256" key="8">
    <source>
        <dbReference type="ARBA" id="ARBA00022771"/>
    </source>
</evidence>
<dbReference type="PROSITE" id="PS50089">
    <property type="entry name" value="ZF_RING_2"/>
    <property type="match status" value="1"/>
</dbReference>
<evidence type="ECO:0000256" key="9">
    <source>
        <dbReference type="ARBA" id="ARBA00022786"/>
    </source>
</evidence>
<keyword evidence="14" id="KW-0576">Peroxisome</keyword>
<dbReference type="PANTHER" id="PTHR48178:SF1">
    <property type="entry name" value="PEROXISOME BIOGENESIS FACTOR 2"/>
    <property type="match status" value="1"/>
</dbReference>
<evidence type="ECO:0000256" key="2">
    <source>
        <dbReference type="ARBA" id="ARBA00004906"/>
    </source>
</evidence>
<evidence type="ECO:0000256" key="5">
    <source>
        <dbReference type="ARBA" id="ARBA00022679"/>
    </source>
</evidence>
<dbReference type="GO" id="GO:0005778">
    <property type="term" value="C:peroxisomal membrane"/>
    <property type="evidence" value="ECO:0007669"/>
    <property type="project" value="UniProtKB-SubCell"/>
</dbReference>
<comment type="pathway">
    <text evidence="2">Protein modification; protein ubiquitination.</text>
</comment>
<dbReference type="EC" id="2.3.2.36" evidence="17"/>
<dbReference type="InterPro" id="IPR045859">
    <property type="entry name" value="RING-HC_PEX2"/>
</dbReference>
<feature type="region of interest" description="Disordered" evidence="19">
    <location>
        <begin position="326"/>
        <end position="363"/>
    </location>
</feature>
<dbReference type="InterPro" id="IPR017907">
    <property type="entry name" value="Znf_RING_CS"/>
</dbReference>
<evidence type="ECO:0000256" key="10">
    <source>
        <dbReference type="ARBA" id="ARBA00022833"/>
    </source>
</evidence>
<dbReference type="PANTHER" id="PTHR48178">
    <property type="entry name" value="PEROXISOME BIOGENESIS FACTOR 2"/>
    <property type="match status" value="1"/>
</dbReference>
<dbReference type="GO" id="GO:0061630">
    <property type="term" value="F:ubiquitin protein ligase activity"/>
    <property type="evidence" value="ECO:0007669"/>
    <property type="project" value="UniProtKB-EC"/>
</dbReference>
<name>A0A1Y2ES79_9FUNG</name>
<accession>A0A1Y2ES79</accession>
<dbReference type="InterPro" id="IPR025654">
    <property type="entry name" value="PEX2/10"/>
</dbReference>
<dbReference type="STRING" id="1754190.A0A1Y2ES79"/>
<evidence type="ECO:0000256" key="18">
    <source>
        <dbReference type="PROSITE-ProRule" id="PRU00175"/>
    </source>
</evidence>
<dbReference type="GO" id="GO:0008270">
    <property type="term" value="F:zinc ion binding"/>
    <property type="evidence" value="ECO:0007669"/>
    <property type="project" value="UniProtKB-KW"/>
</dbReference>
<keyword evidence="8 18" id="KW-0863">Zinc-finger</keyword>
<evidence type="ECO:0000256" key="13">
    <source>
        <dbReference type="ARBA" id="ARBA00023136"/>
    </source>
</evidence>
<protein>
    <recommendedName>
        <fullName evidence="17">RING-type E3 ubiquitin transferase (cysteine targeting)</fullName>
        <ecNumber evidence="17">2.3.2.36</ecNumber>
    </recommendedName>
    <alternativeName>
        <fullName evidence="15">Peroxin-2</fullName>
    </alternativeName>
</protein>
<evidence type="ECO:0000256" key="20">
    <source>
        <dbReference type="SAM" id="Phobius"/>
    </source>
</evidence>
<dbReference type="Pfam" id="PF04757">
    <property type="entry name" value="Pex2_Pex12"/>
    <property type="match status" value="1"/>
</dbReference>
<evidence type="ECO:0000256" key="3">
    <source>
        <dbReference type="ARBA" id="ARBA00008704"/>
    </source>
</evidence>
<dbReference type="PROSITE" id="PS00518">
    <property type="entry name" value="ZF_RING_1"/>
    <property type="match status" value="1"/>
</dbReference>
<dbReference type="AlphaFoldDB" id="A0A1Y2ES79"/>
<comment type="similarity">
    <text evidence="3">Belongs to the pex2/pex10/pex12 family.</text>
</comment>
<keyword evidence="13 20" id="KW-0472">Membrane</keyword>
<keyword evidence="6 20" id="KW-0812">Transmembrane</keyword>
<dbReference type="InterPro" id="IPR001841">
    <property type="entry name" value="Znf_RING"/>
</dbReference>